<feature type="signal peptide" evidence="2">
    <location>
        <begin position="1"/>
        <end position="22"/>
    </location>
</feature>
<dbReference type="InterPro" id="IPR021253">
    <property type="entry name" value="ZrgA-like"/>
</dbReference>
<accession>A0A1M4VU41</accession>
<evidence type="ECO:0000313" key="4">
    <source>
        <dbReference type="Proteomes" id="UP000184327"/>
    </source>
</evidence>
<protein>
    <recommendedName>
        <fullName evidence="5">Zinc-binding protein</fullName>
    </recommendedName>
</protein>
<keyword evidence="2" id="KW-0732">Signal</keyword>
<evidence type="ECO:0008006" key="5">
    <source>
        <dbReference type="Google" id="ProtNLM"/>
    </source>
</evidence>
<sequence>MSNARFPSVPLNFSASVRTVWAAALCAGLGAHAWAQGTHDHDHADASSAQHAHVHGVVTLDVAVDGGQLLLDLQSPLADIVGFEHAPKTAEQQQQAKDGLAKARNGAQWFAPTPAAQCVLESVELEAPTLEIAKDAHGHDHKDEHGHSHDDDHKHSKEGDGHDDHAHGHNDLLAHYSFRCAKPDALQFVDVALFAAFPSIHTVDVQTALASGQTQQKLNPNSRRIELKR</sequence>
<evidence type="ECO:0000313" key="3">
    <source>
        <dbReference type="EMBL" id="SHE72516.1"/>
    </source>
</evidence>
<dbReference type="OrthoDB" id="7346546at2"/>
<feature type="chain" id="PRO_5012928644" description="Zinc-binding protein" evidence="2">
    <location>
        <begin position="23"/>
        <end position="229"/>
    </location>
</feature>
<dbReference type="Proteomes" id="UP000184327">
    <property type="component" value="Unassembled WGS sequence"/>
</dbReference>
<organism evidence="3 4">
    <name type="scientific">Lampropedia hyalina DSM 16112</name>
    <dbReference type="NCBI Taxonomy" id="1122156"/>
    <lineage>
        <taxon>Bacteria</taxon>
        <taxon>Pseudomonadati</taxon>
        <taxon>Pseudomonadota</taxon>
        <taxon>Betaproteobacteria</taxon>
        <taxon>Burkholderiales</taxon>
        <taxon>Comamonadaceae</taxon>
        <taxon>Lampropedia</taxon>
    </lineage>
</organism>
<dbReference type="RefSeq" id="WP_159435793.1">
    <property type="nucleotide sequence ID" value="NZ_FQUZ01000006.1"/>
</dbReference>
<dbReference type="STRING" id="1122156.SAMN02745117_00731"/>
<evidence type="ECO:0000256" key="2">
    <source>
        <dbReference type="SAM" id="SignalP"/>
    </source>
</evidence>
<gene>
    <name evidence="3" type="ORF">SAMN02745117_00731</name>
</gene>
<reference evidence="3 4" key="1">
    <citation type="submission" date="2016-11" db="EMBL/GenBank/DDBJ databases">
        <authorList>
            <person name="Jaros S."/>
            <person name="Januszkiewicz K."/>
            <person name="Wedrychowicz H."/>
        </authorList>
    </citation>
    <scope>NUCLEOTIDE SEQUENCE [LARGE SCALE GENOMIC DNA]</scope>
    <source>
        <strain evidence="3 4">DSM 16112</strain>
    </source>
</reference>
<dbReference type="Pfam" id="PF10986">
    <property type="entry name" value="ZrgA"/>
    <property type="match status" value="1"/>
</dbReference>
<keyword evidence="4" id="KW-1185">Reference proteome</keyword>
<dbReference type="EMBL" id="FQUZ01000006">
    <property type="protein sequence ID" value="SHE72516.1"/>
    <property type="molecule type" value="Genomic_DNA"/>
</dbReference>
<evidence type="ECO:0000256" key="1">
    <source>
        <dbReference type="SAM" id="MobiDB-lite"/>
    </source>
</evidence>
<feature type="region of interest" description="Disordered" evidence="1">
    <location>
        <begin position="137"/>
        <end position="166"/>
    </location>
</feature>
<dbReference type="AlphaFoldDB" id="A0A1M4VU41"/>
<name>A0A1M4VU41_9BURK</name>
<proteinExistence type="predicted"/>